<evidence type="ECO:0000313" key="2">
    <source>
        <dbReference type="Proteomes" id="UP001243375"/>
    </source>
</evidence>
<protein>
    <submittedName>
        <fullName evidence="1">Uncharacterized protein</fullName>
    </submittedName>
</protein>
<evidence type="ECO:0000313" key="1">
    <source>
        <dbReference type="EMBL" id="KAJ9119559.1"/>
    </source>
</evidence>
<reference evidence="1" key="1">
    <citation type="submission" date="2023-04" db="EMBL/GenBank/DDBJ databases">
        <title>Draft Genome sequencing of Naganishia species isolated from polar environments using Oxford Nanopore Technology.</title>
        <authorList>
            <person name="Leo P."/>
            <person name="Venkateswaran K."/>
        </authorList>
    </citation>
    <scope>NUCLEOTIDE SEQUENCE</scope>
    <source>
        <strain evidence="1">MNA-CCFEE 5425</strain>
    </source>
</reference>
<accession>A0ACC2X681</accession>
<comment type="caution">
    <text evidence="1">The sequence shown here is derived from an EMBL/GenBank/DDBJ whole genome shotgun (WGS) entry which is preliminary data.</text>
</comment>
<keyword evidence="2" id="KW-1185">Reference proteome</keyword>
<dbReference type="Proteomes" id="UP001243375">
    <property type="component" value="Unassembled WGS sequence"/>
</dbReference>
<proteinExistence type="predicted"/>
<dbReference type="EMBL" id="JASBWU010000008">
    <property type="protein sequence ID" value="KAJ9119559.1"/>
    <property type="molecule type" value="Genomic_DNA"/>
</dbReference>
<name>A0ACC2X681_9TREE</name>
<gene>
    <name evidence="1" type="ORF">QFC22_003268</name>
</gene>
<organism evidence="1 2">
    <name type="scientific">Naganishia vaughanmartiniae</name>
    <dbReference type="NCBI Taxonomy" id="1424756"/>
    <lineage>
        <taxon>Eukaryota</taxon>
        <taxon>Fungi</taxon>
        <taxon>Dikarya</taxon>
        <taxon>Basidiomycota</taxon>
        <taxon>Agaricomycotina</taxon>
        <taxon>Tremellomycetes</taxon>
        <taxon>Filobasidiales</taxon>
        <taxon>Filobasidiaceae</taxon>
        <taxon>Naganishia</taxon>
    </lineage>
</organism>
<sequence>MSSRSKRSSVEPFEGDEAEYELPLKDTALHSRKRARLSNQNGAESPQPHIGSASPEFPAAKHSTQVLFGSSPLTDPEDDFQDELAVPDSGEYVAELVPSSQPAERESVVLDTQEKVGVSQLTEGDSSRPREEPVSALVSNNEQEIGGSENPQRLVDDASASNPENVRSGSESVVAVKDFALPEAIVNEAKEAVVETPTEEEKKEETSSIENDDFEMMQPIGESENTPGTEIANVDGIDQTKINVDVPDDEFDDEFDNDLWFDAACLKSFDALDAPAVLAFKPEGQRPSSITATPRARSMFQTAAGSNLPQVSEAAEATARLLLSQADQSITQCGKSTENHKEERYTDTNAMESFIDTRRPEQLKDDEIPAVVGFSTARGKKVDIFTTDLAAKNTRVAKLMQELMDIQNEAVVTEPSNKTEPPNETPKKASLFTALNASPIPPISAFAESAVSSIFTDGDGASSIATESENIHSNTLKPKTAPTASAFLRPECGPPATPLMARKLTGAFVNRSGPNPSVNEESMDYPLLPSNASVLSLGMPSISFETPVKTAPRHASPEPSLTACETSAISAIRAGGLQDISNLQPFTPSQQNGSKRFKSPFPSDMVPRASHMKPLQTPLLSRNVNSASPAPSSRKGMSPALPRRVGLGMTPRTRSSLVDRPKFVSPFKGANADDQRGDVGSPIAKPRSTMRTIFSAPIPKKVIPDIRSERHCFDLTCKRLTMLEAGLQPGKFSTAMLSHFGIPPEMNAITPATAAFYTFLEEGFLKGPPETLKEFEAEDLTYVDLEWLENHWKMILWKLASIVKAQPDMYREKWNYREVKRQLQYRYEREVNRAQRSAIKRIQEQDSPPSLPMILCVSGIKSQPSALISEGQAISESYLELTDGWYTMRAKVDPPLLRALKTGKLRIGSKIGISGAKPFIATLRSLSPDGGNIPLLDVKVTKVFPVAYISTEKGKGASPWSTEEEFRLQDQWKERYMQEQSRLQAEHTQRMAAFEEDVERLRSSIEGVEGTADDELERYRAAPNKAQYIKALPAKTLVSLYMRAQEEYQSESSSVQAEMEEQIRFSRRNVAHQDLREVSKSFA</sequence>